<proteinExistence type="inferred from homology"/>
<comment type="similarity">
    <text evidence="1">Belongs to the VPS13 family.</text>
</comment>
<accession>F8PHT7</accession>
<reference evidence="8" key="1">
    <citation type="journal article" date="2011" name="Science">
        <title>The plant cell wall-decomposing machinery underlies the functional diversity of forest fungi.</title>
        <authorList>
            <person name="Eastwood D.C."/>
            <person name="Floudas D."/>
            <person name="Binder M."/>
            <person name="Majcherczyk A."/>
            <person name="Schneider P."/>
            <person name="Aerts A."/>
            <person name="Asiegbu F.O."/>
            <person name="Baker S.E."/>
            <person name="Barry K."/>
            <person name="Bendiksby M."/>
            <person name="Blumentritt M."/>
            <person name="Coutinho P.M."/>
            <person name="Cullen D."/>
            <person name="de Vries R.P."/>
            <person name="Gathman A."/>
            <person name="Goodell B."/>
            <person name="Henrissat B."/>
            <person name="Ihrmark K."/>
            <person name="Kauserud H."/>
            <person name="Kohler A."/>
            <person name="LaButti K."/>
            <person name="Lapidus A."/>
            <person name="Lavin J.L."/>
            <person name="Lee Y.-H."/>
            <person name="Lindquist E."/>
            <person name="Lilly W."/>
            <person name="Lucas S."/>
            <person name="Morin E."/>
            <person name="Murat C."/>
            <person name="Oguiza J.A."/>
            <person name="Park J."/>
            <person name="Pisabarro A.G."/>
            <person name="Riley R."/>
            <person name="Rosling A."/>
            <person name="Salamov A."/>
            <person name="Schmidt O."/>
            <person name="Schmutz J."/>
            <person name="Skrede I."/>
            <person name="Stenlid J."/>
            <person name="Wiebenga A."/>
            <person name="Xie X."/>
            <person name="Kuees U."/>
            <person name="Hibbett D.S."/>
            <person name="Hoffmeister D."/>
            <person name="Hoegberg N."/>
            <person name="Martin F."/>
            <person name="Grigoriev I.V."/>
            <person name="Watkinson S.C."/>
        </authorList>
    </citation>
    <scope>NUCLEOTIDE SEQUENCE [LARGE SCALE GENOMIC DNA]</scope>
    <source>
        <strain evidence="8">strain S7.3</strain>
    </source>
</reference>
<dbReference type="Pfam" id="PF25036">
    <property type="entry name" value="VPS13_VAB"/>
    <property type="match status" value="1"/>
</dbReference>
<dbReference type="InterPro" id="IPR056748">
    <property type="entry name" value="VPS13-like_C"/>
</dbReference>
<dbReference type="Pfam" id="PF25037">
    <property type="entry name" value="VPS13_C"/>
    <property type="match status" value="1"/>
</dbReference>
<evidence type="ECO:0000313" key="7">
    <source>
        <dbReference type="EMBL" id="EGO04566.1"/>
    </source>
</evidence>
<dbReference type="Proteomes" id="UP000008063">
    <property type="component" value="Unassembled WGS sequence"/>
</dbReference>
<evidence type="ECO:0000256" key="1">
    <source>
        <dbReference type="ARBA" id="ARBA00006545"/>
    </source>
</evidence>
<evidence type="ECO:0000256" key="2">
    <source>
        <dbReference type="ARBA" id="ARBA00022448"/>
    </source>
</evidence>
<protein>
    <recommendedName>
        <fullName evidence="9">Vacuolar protein sorting-associated protein</fullName>
    </recommendedName>
</protein>
<evidence type="ECO:0000259" key="5">
    <source>
        <dbReference type="Pfam" id="PF25036"/>
    </source>
</evidence>
<dbReference type="GO" id="GO:0045053">
    <property type="term" value="P:protein retention in Golgi apparatus"/>
    <property type="evidence" value="ECO:0007669"/>
    <property type="project" value="TreeGrafter"/>
</dbReference>
<name>F8PHT7_SERL3</name>
<dbReference type="STRING" id="936435.F8PHT7"/>
<sequence length="3065" mass="345381">MWWLDPGKDILNALFNRILAPYVENLDMEQVTYGIGEGQLTLGQLRLKKGVMDKFQLPVEIIEGHLGTFTLSLHWKNLGNQPVNVLIEDVYILVGPSSMPTIDPKAEEQKAQAAKAERLRNADLLQIRGQAAQSTETTPQSHGLWASLITKIINNLQVTVKNIHVRYEDYSSVTARNPFAVGLTLAGFSVSSVDHNWEPAFIDSTAGVIHKLANLQSLALYFDTDCLDKALTSVQGIQITSCSRKSLSRHQFILKPVSGEGRITLTRNEERNTPRFDVRLLFDEIGVTLDDEQYRTVVALMDTCQFHSRRRRVRRMNITCVSLANVSQHRQFWPGGEELNRPRALLRFAMRTVLHSIHEKRRRWSWDFFVERRDDRKRYTELFEKKLRNNITQFVRESNCLDVLETKLSYEDIVFYRSIVRARLRKDVAIRKKAEEDKRKQQDTTQSWTSWLWSSYQTGHQAGLPPGGVITDEQRQQLYDVLDFDEESALSDSSQRFRRTAKIHVTVKLKTGSFALKKDPRGSSHEFVSISFDTFCADFIQRSDNYEASLSLGGFSISDDTTKGTLYRQIVHVDNASRSLSSSLEEPREPFFFIKFENNPLDKRADTALTVCLQHMEIIYHRAYVEAVWKFFRPPQSQLESVEALLNAASQKFEGLRRETRAGLSIAIQAHKTIHLEVNVDTPMIIIPEDVTTTNCQFLVIDAGHISILSDPANKGRIHGVDSLCPSRYSEDEHMHSLLYDKTALSLEAAQFVLGPDLPACREALASGLGGQLHILERTNIDLLILNSITHSLELIDFKVSGRLPTLQVNLSDAKYQSILRILDLCFPNLDDRLENEEFQRKQSSATPRGSSHLFGQVENDYDIMGESINVKSCTRQTPPLQTQHLEGRQPTFEFNFKVDCLCTVLKRSSDGGHEKLLGQLYLEHFTFSFSTSNFDTVVNICLRSLVMNLVQSGLDPLRFISSQNLHTPVHEDLLKISYIRSTRKSSQFSGTYENIYQDVDIIVSTFSFMVAPEPVLSLYDFIMAGFVSATGSRGVHNASVNNELDAYTREEISHFDAQMAKNHRISLKFASLWIVLVSETGTLATLSLSTADVSILTRANTLSVVGRLGCLALEDNRMTEVARPEFKQLMSIQSDNFVEIRYQTVDPIQDTYAGINSSIHISAGSVKVHFLEQPILDIGRFITKLVGLKVLYDTARQAAAQKAFELEHIQFEISMQSPIVVFPLEPARVGDAFVVRLGEVSARNSYHDQINKIAASLRGIQLVSDFDHDGCPSSIKMVDDIDISSVVLQRKSTADRGGGTAYPNFEVAVEVSDVELSLAQVEYHSLIQLMQSVATVLTNTPQGSVKSALVIPSIDDSSLTSYAGPHHFKPELHAMHDPKVLHRWTIIDSVVTINSVSLHLFNRRVTSNHSLKHHNIARFTLKNNTVRFKLVSDSAAEVQVVCKDFTLSNTMVEGTKFRSIVSAARHGRDQLALMYTKPSCSSASLAVITIDSPQIIFAQDPFLALLEFFSITSPRSKVPATRSRLSNVIVERPLEFRIDLHDVSFTFLENHQDHNSQAIKINISHISFSMQGVLALTMKQLGVSLVQMDDEENVVHVLDDVNISLSYQSRISRQRQTSSANLAVNPIIIRLSFRDVILINAIITKTMIRYKELQMSFDTIRVILTGDMLEEHILHLKIKPFTFWIKDWSSKRLQTTTTIVPEINYWNLTNSHWEPLIDPWALTILVNYQDMLSKINCNPKKVTIDDTFGGLDICVSARERLDVNITSTFVDLAVTNLRIWSQEGEQASQQVRGSRTPYCIRNRTGLPILVWSDNDNNHSFNDSRAVTVASDETVHWRFDDRKTMLEHALSSGHQTQNIGIRFVGKSWESVHGVPVNKEGSFTFLLRPRMSNHADCLLCAVKVHNNIKVVTFRSTYLVENQTFYPLEVMLVDHDGQPVHSLQKNCDMCLAPGRDYPLPIDTVAQNRIRLQPDQGFGYRWSPSIRLEDLLFKKSFTVGCPHHDVQEAPFRFQAWVEGDTQVSGTRNSFMASLKLRAPIELENLLPYDLRYRIYNKNTDQNWTSYLRKGGIMPVHSVELGHLILLNIDLQDTVFSPSEFAVINTDRHSDFDVESFLILRDQCDRKLQLQLNYVRYPDSGGAFKVQIYSAFVVVNKTNLPFGVKSARLGKLPNWQDVAGDSRPVLSHTLDRSQTFAFKIGDSGWSNVFSFDAPAAETELVMPSEKQKSEMFHFGLAWTEGLGKYKLTKVITLLPRFIVINNLDGPICLREHGADPKGRAIIVAGDHLPLHVMQANRGMLLTIAFPGLNSQWSPPINIEDIGPVHFRLQSSMADRTLEVIKADVRIKGSTISIAYSRAEEWPFIIENYSDYSILLWQMNQSQSESSYKPGGSYVLEPNTNLEYAWDYPASCGKRIVLSINDARHIVDIMEIGVLVPFRFSDRQRLKAVSLDVRADGDKQILRVTNYMAEHSLYKPKSPTDGSMSPACASTSNVESFEAVAEEIPPSLTLAIDLAGIGLSMINRKMIEVLYITMHKLKLEYSNSRVLQAINLSCRDIQVDNQLHDALYPVVLQPSLVAEETGGLLPTIQGSVIWLKDREHGVLFIKYCSILIQAVTIEADEDLLFAILDLAQVNEVSWEEEIEDVLIADTGYFPEPQEIQSRQYLYFEILELQPVQLSLSFMRTERINSREKLRIRNPLAVMINALTMALGNINDAPLELNALVIRDMRLTLPELQGRIIYHYRQDVLRQFYRILGSADFIGNPVGLFTNVSSGVADIFYAPYHGVVHGNKEFGIGIAKGAASFVKKTVFGLSDSITKFTSSMGKGLSAATFDSEYQARRRTTQRRNKPRHAIYGVTAGGEALASSIMSAMEGIVTKPVQGAESEGALGFFKGVGKGIVGVVTKPAVGVFDLASNVSEGIRNTTTVFDVPGRDRVRPPRHAPVDGVMVPYSAREALGQYWMRDLKDGAYRHDTYIAHIDSQDGDNVVLLTASALLSFRSRKLRLDWELPFSMVQGVTAEDTGILFSHKAGKSRDKFVFISDKQVQLWFFDEIASVVRVFNGRRRTEAGLV</sequence>
<dbReference type="GO" id="GO:0007005">
    <property type="term" value="P:mitochondrion organization"/>
    <property type="evidence" value="ECO:0007669"/>
    <property type="project" value="TreeGrafter"/>
</dbReference>
<dbReference type="InterPro" id="IPR009543">
    <property type="entry name" value="VPS13_VAB"/>
</dbReference>
<keyword evidence="3" id="KW-0445">Lipid transport</keyword>
<evidence type="ECO:0000313" key="8">
    <source>
        <dbReference type="Proteomes" id="UP000008063"/>
    </source>
</evidence>
<keyword evidence="2" id="KW-0813">Transport</keyword>
<dbReference type="OMA" id="SGWRPIR"/>
<dbReference type="InParanoid" id="F8PHT7"/>
<evidence type="ECO:0008006" key="9">
    <source>
        <dbReference type="Google" id="ProtNLM"/>
    </source>
</evidence>
<dbReference type="InterPro" id="IPR026854">
    <property type="entry name" value="VPS13_N"/>
</dbReference>
<dbReference type="GO" id="GO:0045324">
    <property type="term" value="P:late endosome to vacuole transport"/>
    <property type="evidence" value="ECO:0007669"/>
    <property type="project" value="TreeGrafter"/>
</dbReference>
<dbReference type="EMBL" id="GL945474">
    <property type="protein sequence ID" value="EGO04566.1"/>
    <property type="molecule type" value="Genomic_DNA"/>
</dbReference>
<dbReference type="InterPro" id="IPR026847">
    <property type="entry name" value="VPS13"/>
</dbReference>
<organism evidence="8">
    <name type="scientific">Serpula lacrymans var. lacrymans (strain S7.3)</name>
    <name type="common">Dry rot fungus</name>
    <dbReference type="NCBI Taxonomy" id="936435"/>
    <lineage>
        <taxon>Eukaryota</taxon>
        <taxon>Fungi</taxon>
        <taxon>Dikarya</taxon>
        <taxon>Basidiomycota</taxon>
        <taxon>Agaricomycotina</taxon>
        <taxon>Agaricomycetes</taxon>
        <taxon>Agaricomycetidae</taxon>
        <taxon>Boletales</taxon>
        <taxon>Coniophorineae</taxon>
        <taxon>Serpulaceae</taxon>
        <taxon>Serpula</taxon>
    </lineage>
</organism>
<dbReference type="GO" id="GO:0006869">
    <property type="term" value="P:lipid transport"/>
    <property type="evidence" value="ECO:0007669"/>
    <property type="project" value="UniProtKB-KW"/>
</dbReference>
<dbReference type="GO" id="GO:0006623">
    <property type="term" value="P:protein targeting to vacuole"/>
    <property type="evidence" value="ECO:0007669"/>
    <property type="project" value="TreeGrafter"/>
</dbReference>
<feature type="domain" description="Vacuolar protein sorting-associated protein 13 VPS13 adaptor binding" evidence="5">
    <location>
        <begin position="1844"/>
        <end position="2405"/>
    </location>
</feature>
<evidence type="ECO:0000259" key="4">
    <source>
        <dbReference type="Pfam" id="PF12624"/>
    </source>
</evidence>
<feature type="domain" description="Chorein N-terminal" evidence="4">
    <location>
        <begin position="10"/>
        <end position="825"/>
    </location>
</feature>
<keyword evidence="8" id="KW-1185">Reference proteome</keyword>
<feature type="domain" description="Intermembrane lipid transfer protein VPS13-like C-terminal" evidence="6">
    <location>
        <begin position="2930"/>
        <end position="3037"/>
    </location>
</feature>
<dbReference type="OrthoDB" id="428159at2759"/>
<gene>
    <name evidence="7" type="ORF">SERLA73DRAFT_164601</name>
</gene>
<dbReference type="Pfam" id="PF12624">
    <property type="entry name" value="VPS13_N"/>
    <property type="match status" value="1"/>
</dbReference>
<dbReference type="PANTHER" id="PTHR16166">
    <property type="entry name" value="VACUOLAR PROTEIN SORTING-ASSOCIATED PROTEIN VPS13"/>
    <property type="match status" value="1"/>
</dbReference>
<dbReference type="FunCoup" id="F8PHT7">
    <property type="interactions" value="234"/>
</dbReference>
<dbReference type="eggNOG" id="KOG1809">
    <property type="taxonomic scope" value="Eukaryota"/>
</dbReference>
<evidence type="ECO:0000259" key="6">
    <source>
        <dbReference type="Pfam" id="PF25037"/>
    </source>
</evidence>
<evidence type="ECO:0000256" key="3">
    <source>
        <dbReference type="ARBA" id="ARBA00023055"/>
    </source>
</evidence>
<dbReference type="PANTHER" id="PTHR16166:SF93">
    <property type="entry name" value="INTERMEMBRANE LIPID TRANSFER PROTEIN VPS13"/>
    <property type="match status" value="1"/>
</dbReference>
<dbReference type="HOGENOM" id="CLU_000135_0_0_1"/>